<proteinExistence type="predicted"/>
<keyword evidence="2" id="KW-1185">Reference proteome</keyword>
<organism evidence="1 2">
    <name type="scientific">Artomyces pyxidatus</name>
    <dbReference type="NCBI Taxonomy" id="48021"/>
    <lineage>
        <taxon>Eukaryota</taxon>
        <taxon>Fungi</taxon>
        <taxon>Dikarya</taxon>
        <taxon>Basidiomycota</taxon>
        <taxon>Agaricomycotina</taxon>
        <taxon>Agaricomycetes</taxon>
        <taxon>Russulales</taxon>
        <taxon>Auriscalpiaceae</taxon>
        <taxon>Artomyces</taxon>
    </lineage>
</organism>
<evidence type="ECO:0000313" key="2">
    <source>
        <dbReference type="Proteomes" id="UP000814140"/>
    </source>
</evidence>
<evidence type="ECO:0000313" key="1">
    <source>
        <dbReference type="EMBL" id="KAI0067923.1"/>
    </source>
</evidence>
<reference evidence="1" key="1">
    <citation type="submission" date="2021-03" db="EMBL/GenBank/DDBJ databases">
        <authorList>
            <consortium name="DOE Joint Genome Institute"/>
            <person name="Ahrendt S."/>
            <person name="Looney B.P."/>
            <person name="Miyauchi S."/>
            <person name="Morin E."/>
            <person name="Drula E."/>
            <person name="Courty P.E."/>
            <person name="Chicoki N."/>
            <person name="Fauchery L."/>
            <person name="Kohler A."/>
            <person name="Kuo A."/>
            <person name="Labutti K."/>
            <person name="Pangilinan J."/>
            <person name="Lipzen A."/>
            <person name="Riley R."/>
            <person name="Andreopoulos W."/>
            <person name="He G."/>
            <person name="Johnson J."/>
            <person name="Barry K.W."/>
            <person name="Grigoriev I.V."/>
            <person name="Nagy L."/>
            <person name="Hibbett D."/>
            <person name="Henrissat B."/>
            <person name="Matheny P.B."/>
            <person name="Labbe J."/>
            <person name="Martin F."/>
        </authorList>
    </citation>
    <scope>NUCLEOTIDE SEQUENCE</scope>
    <source>
        <strain evidence="1">HHB10654</strain>
    </source>
</reference>
<sequence length="671" mass="72422">MRFWTYFPLSAKLNIFWERITSSRIATFYLVFSVLHCVLQVVFQVQAFSINLQAANFLYGLVEEGHATAHGFFVLKKKLHYCEQVPSTLSTNSCQIVWNGTVTNATTGTLNTAAYIGSGNSSSSASPTSSVPTSSVGSSSVASLPASVSAHPTSVAPASITAHTSAATPTSVSATVTKTVVKVIVAPSQTADAGAGDNDEHNHKKRTLFGGPKPEGNLTDVRAFTLNGQIGVTLNGFGYNNATVSLDNKCLVALNWPVQSLDNTKREDIAFVAFQVWLLGISVVALLNESIPHIVASLLTHLSATAWGGFQVYATNAFHNDFKRLTTNGACQVNLLPNYWSSRAHAEIPSVALNAAALLLSAFLSFRLIKLFGWQTFKRVGASRTINRIYKLVLTLSIIIQLSLFFVVAAVGLWIDQLYNGAIAIQAVHAKLYEILLTVVLCLLVPWLVMGWFAVRRELKAPMVVFLVLSVLYLLGFGVMFDSTTFRWTFVQWGFFSVVTTVSAILTLLAFLVGLACRMNFDKGLTRYLNAQEPLSGDDFAPLYGEKGSDEEKFDFPSNDRPIPTFSAAFGSGTEVPPPSQMFPAGARQKGPRFYNSSAQPFESSSDIAEPAAAYTGGSPTSSTGQRPLVRHGSDRSQHSFTSFASTSSDGRGRSSSGGSTATAKARWVIE</sequence>
<protein>
    <submittedName>
        <fullName evidence="1">Uncharacterized protein</fullName>
    </submittedName>
</protein>
<dbReference type="Proteomes" id="UP000814140">
    <property type="component" value="Unassembled WGS sequence"/>
</dbReference>
<reference evidence="1" key="2">
    <citation type="journal article" date="2022" name="New Phytol.">
        <title>Evolutionary transition to the ectomycorrhizal habit in the genomes of a hyperdiverse lineage of mushroom-forming fungi.</title>
        <authorList>
            <person name="Looney B."/>
            <person name="Miyauchi S."/>
            <person name="Morin E."/>
            <person name="Drula E."/>
            <person name="Courty P.E."/>
            <person name="Kohler A."/>
            <person name="Kuo A."/>
            <person name="LaButti K."/>
            <person name="Pangilinan J."/>
            <person name="Lipzen A."/>
            <person name="Riley R."/>
            <person name="Andreopoulos W."/>
            <person name="He G."/>
            <person name="Johnson J."/>
            <person name="Nolan M."/>
            <person name="Tritt A."/>
            <person name="Barry K.W."/>
            <person name="Grigoriev I.V."/>
            <person name="Nagy L.G."/>
            <person name="Hibbett D."/>
            <person name="Henrissat B."/>
            <person name="Matheny P.B."/>
            <person name="Labbe J."/>
            <person name="Martin F.M."/>
        </authorList>
    </citation>
    <scope>NUCLEOTIDE SEQUENCE</scope>
    <source>
        <strain evidence="1">HHB10654</strain>
    </source>
</reference>
<name>A0ACB8THK2_9AGAM</name>
<accession>A0ACB8THK2</accession>
<gene>
    <name evidence="1" type="ORF">BV25DRAFT_1876789</name>
</gene>
<dbReference type="EMBL" id="MU277189">
    <property type="protein sequence ID" value="KAI0067923.1"/>
    <property type="molecule type" value="Genomic_DNA"/>
</dbReference>
<comment type="caution">
    <text evidence="1">The sequence shown here is derived from an EMBL/GenBank/DDBJ whole genome shotgun (WGS) entry which is preliminary data.</text>
</comment>